<evidence type="ECO:0000313" key="2">
    <source>
        <dbReference type="EMBL" id="RRJ90807.1"/>
    </source>
</evidence>
<dbReference type="GO" id="GO:1901530">
    <property type="term" value="P:response to hypochlorite"/>
    <property type="evidence" value="ECO:0007669"/>
    <property type="project" value="TreeGrafter"/>
</dbReference>
<reference evidence="2 3" key="1">
    <citation type="submission" date="2018-11" db="EMBL/GenBank/DDBJ databases">
        <title>Flavobacterium sp. nov., YIM 102600 draft genome.</title>
        <authorList>
            <person name="Li G."/>
            <person name="Jiang Y."/>
        </authorList>
    </citation>
    <scope>NUCLEOTIDE SEQUENCE [LARGE SCALE GENOMIC DNA]</scope>
    <source>
        <strain evidence="2 3">YIM 102600</strain>
    </source>
</reference>
<dbReference type="PANTHER" id="PTHR40106:SF1">
    <property type="entry name" value="INNER MEMBRANE PROTEIN RCLC"/>
    <property type="match status" value="1"/>
</dbReference>
<dbReference type="AlphaFoldDB" id="A0A3P3W8Y6"/>
<dbReference type="EMBL" id="RQVR01000010">
    <property type="protein sequence ID" value="RRJ90807.1"/>
    <property type="molecule type" value="Genomic_DNA"/>
</dbReference>
<feature type="transmembrane region" description="Helical" evidence="1">
    <location>
        <begin position="127"/>
        <end position="149"/>
    </location>
</feature>
<dbReference type="GO" id="GO:0005886">
    <property type="term" value="C:plasma membrane"/>
    <property type="evidence" value="ECO:0007669"/>
    <property type="project" value="TreeGrafter"/>
</dbReference>
<proteinExistence type="predicted"/>
<keyword evidence="1" id="KW-0472">Membrane</keyword>
<sequence>MKTATVIYSLLSWTLALRYGLAVTLICIGMLKFSRHEAEAIRPLAESSPFFSWAFRLVSTRMFSIIVGVCEISMGILIALRPLSAKLSALGSISAAITFLVILSFMVSGPMHLDKGLKIPFTEYSPLQFFIIHTLFLGASVLTAAEALAADRVA</sequence>
<dbReference type="InterPro" id="IPR007339">
    <property type="entry name" value="RclC-like"/>
</dbReference>
<keyword evidence="3" id="KW-1185">Reference proteome</keyword>
<dbReference type="OrthoDB" id="1118972at2"/>
<dbReference type="InterPro" id="IPR016865">
    <property type="entry name" value="RclC"/>
</dbReference>
<dbReference type="Pfam" id="PF04224">
    <property type="entry name" value="DUF417"/>
    <property type="match status" value="1"/>
</dbReference>
<evidence type="ECO:0000313" key="3">
    <source>
        <dbReference type="Proteomes" id="UP000271937"/>
    </source>
</evidence>
<organism evidence="2 3">
    <name type="scientific">Flavobacterium macacae</name>
    <dbReference type="NCBI Taxonomy" id="2488993"/>
    <lineage>
        <taxon>Bacteria</taxon>
        <taxon>Pseudomonadati</taxon>
        <taxon>Bacteroidota</taxon>
        <taxon>Flavobacteriia</taxon>
        <taxon>Flavobacteriales</taxon>
        <taxon>Flavobacteriaceae</taxon>
        <taxon>Flavobacterium</taxon>
    </lineage>
</organism>
<accession>A0A3P3W8Y6</accession>
<feature type="transmembrane region" description="Helical" evidence="1">
    <location>
        <begin position="62"/>
        <end position="80"/>
    </location>
</feature>
<protein>
    <submittedName>
        <fullName evidence="2">DUF417 family protein</fullName>
    </submittedName>
</protein>
<comment type="caution">
    <text evidence="2">The sequence shown here is derived from an EMBL/GenBank/DDBJ whole genome shotgun (WGS) entry which is preliminary data.</text>
</comment>
<dbReference type="PIRSF" id="PIRSF028065">
    <property type="entry name" value="UCP028065"/>
    <property type="match status" value="1"/>
</dbReference>
<evidence type="ECO:0000256" key="1">
    <source>
        <dbReference type="SAM" id="Phobius"/>
    </source>
</evidence>
<gene>
    <name evidence="2" type="ORF">EG849_10065</name>
</gene>
<keyword evidence="1" id="KW-0812">Transmembrane</keyword>
<name>A0A3P3W8Y6_9FLAO</name>
<dbReference type="Proteomes" id="UP000271937">
    <property type="component" value="Unassembled WGS sequence"/>
</dbReference>
<feature type="transmembrane region" description="Helical" evidence="1">
    <location>
        <begin position="87"/>
        <end position="107"/>
    </location>
</feature>
<dbReference type="PANTHER" id="PTHR40106">
    <property type="entry name" value="INNER MEMBRANE PROTEIN RCLC"/>
    <property type="match status" value="1"/>
</dbReference>
<keyword evidence="1" id="KW-1133">Transmembrane helix</keyword>
<dbReference type="RefSeq" id="WP_125012954.1">
    <property type="nucleotide sequence ID" value="NZ_RQVR01000010.1"/>
</dbReference>